<dbReference type="EC" id="2.6.1.-" evidence="8"/>
<evidence type="ECO:0000313" key="11">
    <source>
        <dbReference type="Proteomes" id="UP000316092"/>
    </source>
</evidence>
<proteinExistence type="inferred from homology"/>
<evidence type="ECO:0000256" key="3">
    <source>
        <dbReference type="ARBA" id="ARBA00022576"/>
    </source>
</evidence>
<dbReference type="GO" id="GO:0006520">
    <property type="term" value="P:amino acid metabolic process"/>
    <property type="evidence" value="ECO:0007669"/>
    <property type="project" value="InterPro"/>
</dbReference>
<dbReference type="Pfam" id="PF00155">
    <property type="entry name" value="Aminotran_1_2"/>
    <property type="match status" value="1"/>
</dbReference>
<dbReference type="RefSeq" id="WP_143721606.1">
    <property type="nucleotide sequence ID" value="NZ_VKDB01000021.1"/>
</dbReference>
<dbReference type="InterPro" id="IPR004839">
    <property type="entry name" value="Aminotransferase_I/II_large"/>
</dbReference>
<protein>
    <recommendedName>
        <fullName evidence="8">Aminotransferase</fullName>
        <ecNumber evidence="8">2.6.1.-</ecNumber>
    </recommendedName>
</protein>
<evidence type="ECO:0000256" key="7">
    <source>
        <dbReference type="ARBA" id="ARBA00057886"/>
    </source>
</evidence>
<dbReference type="InterPro" id="IPR015422">
    <property type="entry name" value="PyrdxlP-dep_Trfase_small"/>
</dbReference>
<evidence type="ECO:0000256" key="1">
    <source>
        <dbReference type="ARBA" id="ARBA00001933"/>
    </source>
</evidence>
<feature type="domain" description="Aminotransferase class I/classII large" evidence="9">
    <location>
        <begin position="35"/>
        <end position="382"/>
    </location>
</feature>
<dbReference type="PROSITE" id="PS00105">
    <property type="entry name" value="AA_TRANSFER_CLASS_1"/>
    <property type="match status" value="1"/>
</dbReference>
<evidence type="ECO:0000313" key="10">
    <source>
        <dbReference type="EMBL" id="TSA81738.1"/>
    </source>
</evidence>
<keyword evidence="11" id="KW-1185">Reference proteome</keyword>
<evidence type="ECO:0000256" key="2">
    <source>
        <dbReference type="ARBA" id="ARBA00007441"/>
    </source>
</evidence>
<dbReference type="AlphaFoldDB" id="A0A553UNE3"/>
<keyword evidence="3 8" id="KW-0032">Aminotransferase</keyword>
<evidence type="ECO:0000259" key="9">
    <source>
        <dbReference type="Pfam" id="PF00155"/>
    </source>
</evidence>
<dbReference type="FunFam" id="3.40.640.10:FF:000033">
    <property type="entry name" value="Aspartate aminotransferase"/>
    <property type="match status" value="1"/>
</dbReference>
<comment type="similarity">
    <text evidence="2 8">Belongs to the class-I pyridoxal-phosphate-dependent aminotransferase family.</text>
</comment>
<dbReference type="InterPro" id="IPR015424">
    <property type="entry name" value="PyrdxlP-dep_Trfase"/>
</dbReference>
<dbReference type="OrthoDB" id="9802328at2"/>
<comment type="caution">
    <text evidence="10">The sequence shown here is derived from an EMBL/GenBank/DDBJ whole genome shotgun (WGS) entry which is preliminary data.</text>
</comment>
<dbReference type="GO" id="GO:0033853">
    <property type="term" value="F:aspartate-prephenate aminotransferase activity"/>
    <property type="evidence" value="ECO:0007669"/>
    <property type="project" value="UniProtKB-EC"/>
</dbReference>
<evidence type="ECO:0000256" key="8">
    <source>
        <dbReference type="RuleBase" id="RU000481"/>
    </source>
</evidence>
<dbReference type="CDD" id="cd00609">
    <property type="entry name" value="AAT_like"/>
    <property type="match status" value="1"/>
</dbReference>
<name>A0A553UNE3_9DEIO</name>
<sequence>MTRQAKSYRFADRVVHKDESIRTRLLGIAAGLSGVIALGRGDPDLPTPPHIVAAGQAALANGATHYTAPQGLPELRAAICHKLQRDNELSYRDDEIIVTSGAQEGIYIAMLALINPGEEVLVTSPGYTSYDQAIELAGGIPVPVPIYQRDNFALTAEAVRARITPKTRILCLMNPSNPTGSVTPRSEVEKLAQLAIEHDLIVISDEIYEQLVFGGHRVTSVASLPGIRERTITVNGFSKTYAMTGWRVGYLAAPRALIIPMTEIHHGLTICAPAVSQHAALAALTGPQDCVEEYRQIFAERRQYFRGVLDEFGFSYGEPQGAFYLYTNISSSGMGAEEFCVHLLKEAQVMIFPGSLFGDHNDDFVRISLLQPMDKLREVAQRMASALN</sequence>
<dbReference type="InterPro" id="IPR004838">
    <property type="entry name" value="NHTrfase_class1_PyrdxlP-BS"/>
</dbReference>
<evidence type="ECO:0000256" key="4">
    <source>
        <dbReference type="ARBA" id="ARBA00022679"/>
    </source>
</evidence>
<dbReference type="InterPro" id="IPR050596">
    <property type="entry name" value="AspAT/PAT-like"/>
</dbReference>
<evidence type="ECO:0000256" key="6">
    <source>
        <dbReference type="ARBA" id="ARBA00052185"/>
    </source>
</evidence>
<comment type="catalytic activity">
    <reaction evidence="6">
        <text>L-arogenate + oxaloacetate = prephenate + L-aspartate</text>
        <dbReference type="Rhea" id="RHEA:20445"/>
        <dbReference type="ChEBI" id="CHEBI:16452"/>
        <dbReference type="ChEBI" id="CHEBI:29934"/>
        <dbReference type="ChEBI" id="CHEBI:29991"/>
        <dbReference type="ChEBI" id="CHEBI:58180"/>
        <dbReference type="EC" id="2.6.1.78"/>
    </reaction>
</comment>
<reference evidence="10 11" key="1">
    <citation type="submission" date="2019-07" db="EMBL/GenBank/DDBJ databases">
        <title>Deinococcus detaillus sp. nov., isolated from humus soil in Antarctica.</title>
        <authorList>
            <person name="Zhang K."/>
        </authorList>
    </citation>
    <scope>NUCLEOTIDE SEQUENCE [LARGE SCALE GENOMIC DNA]</scope>
    <source>
        <strain evidence="10 11">H1</strain>
    </source>
</reference>
<dbReference type="PANTHER" id="PTHR46383">
    <property type="entry name" value="ASPARTATE AMINOTRANSFERASE"/>
    <property type="match status" value="1"/>
</dbReference>
<keyword evidence="5" id="KW-0663">Pyridoxal phosphate</keyword>
<dbReference type="EMBL" id="VKDB01000021">
    <property type="protein sequence ID" value="TSA81738.1"/>
    <property type="molecule type" value="Genomic_DNA"/>
</dbReference>
<comment type="function">
    <text evidence="7">Catalyzes the reversible conversion of aspartate and 2-oxoglutarate to glutamate and oxaloacetate. Can also transaminate prephenate in the presence of aspartate.</text>
</comment>
<accession>A0A553UNE3</accession>
<dbReference type="Proteomes" id="UP000316092">
    <property type="component" value="Unassembled WGS sequence"/>
</dbReference>
<dbReference type="Gene3D" id="3.90.1150.10">
    <property type="entry name" value="Aspartate Aminotransferase, domain 1"/>
    <property type="match status" value="1"/>
</dbReference>
<organism evidence="10 11">
    <name type="scientific">Deinococcus detaillensis</name>
    <dbReference type="NCBI Taxonomy" id="2592048"/>
    <lineage>
        <taxon>Bacteria</taxon>
        <taxon>Thermotogati</taxon>
        <taxon>Deinococcota</taxon>
        <taxon>Deinococci</taxon>
        <taxon>Deinococcales</taxon>
        <taxon>Deinococcaceae</taxon>
        <taxon>Deinococcus</taxon>
    </lineage>
</organism>
<dbReference type="PANTHER" id="PTHR46383:SF1">
    <property type="entry name" value="ASPARTATE AMINOTRANSFERASE"/>
    <property type="match status" value="1"/>
</dbReference>
<gene>
    <name evidence="10" type="ORF">FNU79_14910</name>
</gene>
<dbReference type="InterPro" id="IPR015421">
    <property type="entry name" value="PyrdxlP-dep_Trfase_major"/>
</dbReference>
<evidence type="ECO:0000256" key="5">
    <source>
        <dbReference type="ARBA" id="ARBA00022898"/>
    </source>
</evidence>
<dbReference type="Gene3D" id="3.40.640.10">
    <property type="entry name" value="Type I PLP-dependent aspartate aminotransferase-like (Major domain)"/>
    <property type="match status" value="1"/>
</dbReference>
<comment type="cofactor">
    <cofactor evidence="1 8">
        <name>pyridoxal 5'-phosphate</name>
        <dbReference type="ChEBI" id="CHEBI:597326"/>
    </cofactor>
</comment>
<dbReference type="SUPFAM" id="SSF53383">
    <property type="entry name" value="PLP-dependent transferases"/>
    <property type="match status" value="1"/>
</dbReference>
<keyword evidence="4 8" id="KW-0808">Transferase</keyword>
<dbReference type="GO" id="GO:0030170">
    <property type="term" value="F:pyridoxal phosphate binding"/>
    <property type="evidence" value="ECO:0007669"/>
    <property type="project" value="InterPro"/>
</dbReference>